<dbReference type="PANTHER" id="PTHR43464">
    <property type="entry name" value="METHYLTRANSFERASE"/>
    <property type="match status" value="1"/>
</dbReference>
<evidence type="ECO:0000259" key="4">
    <source>
        <dbReference type="Pfam" id="PF13649"/>
    </source>
</evidence>
<protein>
    <submittedName>
        <fullName evidence="5">SAM-dependent methyltransferase</fullName>
    </submittedName>
</protein>
<evidence type="ECO:0000256" key="1">
    <source>
        <dbReference type="ARBA" id="ARBA00022603"/>
    </source>
</evidence>
<name>A0A840QEF6_9PSEU</name>
<dbReference type="AlphaFoldDB" id="A0A840QEF6"/>
<keyword evidence="1 5" id="KW-0489">Methyltransferase</keyword>
<dbReference type="InterPro" id="IPR029063">
    <property type="entry name" value="SAM-dependent_MTases_sf"/>
</dbReference>
<organism evidence="5 6">
    <name type="scientific">Saccharopolyspora phatthalungensis</name>
    <dbReference type="NCBI Taxonomy" id="664693"/>
    <lineage>
        <taxon>Bacteria</taxon>
        <taxon>Bacillati</taxon>
        <taxon>Actinomycetota</taxon>
        <taxon>Actinomycetes</taxon>
        <taxon>Pseudonocardiales</taxon>
        <taxon>Pseudonocardiaceae</taxon>
        <taxon>Saccharopolyspora</taxon>
    </lineage>
</organism>
<proteinExistence type="predicted"/>
<keyword evidence="2 5" id="KW-0808">Transferase</keyword>
<keyword evidence="6" id="KW-1185">Reference proteome</keyword>
<evidence type="ECO:0000256" key="2">
    <source>
        <dbReference type="ARBA" id="ARBA00022679"/>
    </source>
</evidence>
<reference evidence="5 6" key="1">
    <citation type="submission" date="2020-08" db="EMBL/GenBank/DDBJ databases">
        <title>Sequencing the genomes of 1000 actinobacteria strains.</title>
        <authorList>
            <person name="Klenk H.-P."/>
        </authorList>
    </citation>
    <scope>NUCLEOTIDE SEQUENCE [LARGE SCALE GENOMIC DNA]</scope>
    <source>
        <strain evidence="5 6">DSM 45584</strain>
    </source>
</reference>
<feature type="domain" description="Methyltransferase" evidence="4">
    <location>
        <begin position="61"/>
        <end position="154"/>
    </location>
</feature>
<dbReference type="SUPFAM" id="SSF53335">
    <property type="entry name" value="S-adenosyl-L-methionine-dependent methyltransferases"/>
    <property type="match status" value="1"/>
</dbReference>
<dbReference type="Gene3D" id="3.40.50.150">
    <property type="entry name" value="Vaccinia Virus protein VP39"/>
    <property type="match status" value="1"/>
</dbReference>
<accession>A0A840QEF6</accession>
<keyword evidence="3" id="KW-0949">S-adenosyl-L-methionine</keyword>
<evidence type="ECO:0000313" key="6">
    <source>
        <dbReference type="Proteomes" id="UP000584374"/>
    </source>
</evidence>
<dbReference type="EMBL" id="JACHIW010000001">
    <property type="protein sequence ID" value="MBB5156865.1"/>
    <property type="molecule type" value="Genomic_DNA"/>
</dbReference>
<dbReference type="GO" id="GO:0008168">
    <property type="term" value="F:methyltransferase activity"/>
    <property type="evidence" value="ECO:0007669"/>
    <property type="project" value="UniProtKB-KW"/>
</dbReference>
<comment type="caution">
    <text evidence="5">The sequence shown here is derived from an EMBL/GenBank/DDBJ whole genome shotgun (WGS) entry which is preliminary data.</text>
</comment>
<dbReference type="Proteomes" id="UP000584374">
    <property type="component" value="Unassembled WGS sequence"/>
</dbReference>
<evidence type="ECO:0000256" key="3">
    <source>
        <dbReference type="ARBA" id="ARBA00022691"/>
    </source>
</evidence>
<gene>
    <name evidence="5" type="ORF">BJ970_004399</name>
</gene>
<dbReference type="CDD" id="cd02440">
    <property type="entry name" value="AdoMet_MTases"/>
    <property type="match status" value="1"/>
</dbReference>
<dbReference type="InterPro" id="IPR041698">
    <property type="entry name" value="Methyltransf_25"/>
</dbReference>
<sequence length="246" mass="27067">MEQGNAQESFAVGEANYDALYRGKSGLDEMDLSFDGVPWDIGGPQPAIVELERVGEFRGAILDVGCGTGDNAVFLAQRGYVVTGVDASSTALENARERAGQCDTETLFVLDDVTSLGKIESLFDTVLDSALYHCLGQEQRRRYSAALHRVTRPGATLHLFCFADEGPGCFPAPFQVSMEDLRANLNGEWEISSIDIARYVSRLTRADLELLTSRDTGFPKVKPSESEVNDQGQVLTPVWRLRARRR</sequence>
<evidence type="ECO:0000313" key="5">
    <source>
        <dbReference type="EMBL" id="MBB5156865.1"/>
    </source>
</evidence>
<dbReference type="PANTHER" id="PTHR43464:SF19">
    <property type="entry name" value="UBIQUINONE BIOSYNTHESIS O-METHYLTRANSFERASE, MITOCHONDRIAL"/>
    <property type="match status" value="1"/>
</dbReference>
<dbReference type="Pfam" id="PF13649">
    <property type="entry name" value="Methyltransf_25"/>
    <property type="match status" value="1"/>
</dbReference>
<dbReference type="GO" id="GO:0032259">
    <property type="term" value="P:methylation"/>
    <property type="evidence" value="ECO:0007669"/>
    <property type="project" value="UniProtKB-KW"/>
</dbReference>
<dbReference type="RefSeq" id="WP_184727920.1">
    <property type="nucleotide sequence ID" value="NZ_JACHIW010000001.1"/>
</dbReference>